<evidence type="ECO:0000313" key="4">
    <source>
        <dbReference type="Proteomes" id="UP000494163"/>
    </source>
</evidence>
<dbReference type="OrthoDB" id="7838018at2759"/>
<dbReference type="Gene3D" id="3.40.50.300">
    <property type="entry name" value="P-loop containing nucleotide triphosphate hydrolases"/>
    <property type="match status" value="1"/>
</dbReference>
<dbReference type="SMART" id="SM00174">
    <property type="entry name" value="RHO"/>
    <property type="match status" value="1"/>
</dbReference>
<dbReference type="PROSITE" id="PS51421">
    <property type="entry name" value="RAS"/>
    <property type="match status" value="1"/>
</dbReference>
<dbReference type="EMBL" id="CP012528">
    <property type="protein sequence ID" value="ALC49953.1"/>
    <property type="molecule type" value="Genomic_DNA"/>
</dbReference>
<keyword evidence="2" id="KW-0342">GTP-binding</keyword>
<dbReference type="STRING" id="30019.A0A0M3QZT1"/>
<dbReference type="FunFam" id="3.40.50.300:FF:001447">
    <property type="entry name" value="Ras-related protein Rab-1B"/>
    <property type="match status" value="1"/>
</dbReference>
<evidence type="ECO:0000256" key="2">
    <source>
        <dbReference type="ARBA" id="ARBA00023134"/>
    </source>
</evidence>
<dbReference type="InterPro" id="IPR027417">
    <property type="entry name" value="P-loop_NTPase"/>
</dbReference>
<dbReference type="PRINTS" id="PR00449">
    <property type="entry name" value="RASTRNSFRMNG"/>
</dbReference>
<protein>
    <submittedName>
        <fullName evidence="3">Rab9Fb</fullName>
    </submittedName>
</protein>
<organism evidence="3 4">
    <name type="scientific">Drosophila busckii</name>
    <name type="common">Fruit fly</name>
    <dbReference type="NCBI Taxonomy" id="30019"/>
    <lineage>
        <taxon>Eukaryota</taxon>
        <taxon>Metazoa</taxon>
        <taxon>Ecdysozoa</taxon>
        <taxon>Arthropoda</taxon>
        <taxon>Hexapoda</taxon>
        <taxon>Insecta</taxon>
        <taxon>Pterygota</taxon>
        <taxon>Neoptera</taxon>
        <taxon>Endopterygota</taxon>
        <taxon>Diptera</taxon>
        <taxon>Brachycera</taxon>
        <taxon>Muscomorpha</taxon>
        <taxon>Ephydroidea</taxon>
        <taxon>Drosophilidae</taxon>
        <taxon>Drosophila</taxon>
    </lineage>
</organism>
<dbReference type="Pfam" id="PF00071">
    <property type="entry name" value="Ras"/>
    <property type="match status" value="1"/>
</dbReference>
<reference evidence="3 4" key="1">
    <citation type="submission" date="2015-08" db="EMBL/GenBank/DDBJ databases">
        <title>Ancestral chromatin configuration constrains chromatin evolution on differentiating sex chromosomes in Drosophila.</title>
        <authorList>
            <person name="Zhou Q."/>
            <person name="Bachtrog D."/>
        </authorList>
    </citation>
    <scope>NUCLEOTIDE SEQUENCE [LARGE SCALE GENOMIC DNA]</scope>
    <source>
        <tissue evidence="3">Whole larvae</tissue>
    </source>
</reference>
<dbReference type="SUPFAM" id="SSF52540">
    <property type="entry name" value="P-loop containing nucleoside triphosphate hydrolases"/>
    <property type="match status" value="1"/>
</dbReference>
<dbReference type="Proteomes" id="UP000494163">
    <property type="component" value="Chromosome X"/>
</dbReference>
<dbReference type="CDD" id="cd00154">
    <property type="entry name" value="Rab"/>
    <property type="match status" value="1"/>
</dbReference>
<dbReference type="PANTHER" id="PTHR47977">
    <property type="entry name" value="RAS-RELATED PROTEIN RAB"/>
    <property type="match status" value="1"/>
</dbReference>
<name>A0A0M3QZT1_DROBS</name>
<sequence>METNYIFKLLILGDAGVGKSCLLLRFTNNRYTGRYCSTVGVDSRTRTLEIAGFKIKLHIWDTAGEERFRSMVSTYYRHVQGIVLVFDTTQRNSFNHIDYWLKEIEKYALPNICVMLVGNKCDALEKRQVRQELATDYADRLGLPYMEASAVSGVNVERMFGKLAVNIFDIHVLPTLQQAKGPQSHGISLSSLPKTIKPRNNKHRNYNCC</sequence>
<dbReference type="SMART" id="SM00176">
    <property type="entry name" value="RAN"/>
    <property type="match status" value="1"/>
</dbReference>
<dbReference type="InterPro" id="IPR001806">
    <property type="entry name" value="Small_GTPase"/>
</dbReference>
<dbReference type="NCBIfam" id="TIGR00231">
    <property type="entry name" value="small_GTP"/>
    <property type="match status" value="1"/>
</dbReference>
<dbReference type="AlphaFoldDB" id="A0A0M3QZT1"/>
<dbReference type="SMART" id="SM00173">
    <property type="entry name" value="RAS"/>
    <property type="match status" value="1"/>
</dbReference>
<dbReference type="PROSITE" id="PS51420">
    <property type="entry name" value="RHO"/>
    <property type="match status" value="1"/>
</dbReference>
<accession>A0A0M3QZT1</accession>
<keyword evidence="4" id="KW-1185">Reference proteome</keyword>
<dbReference type="InterPro" id="IPR005225">
    <property type="entry name" value="Small_GTP-bd"/>
</dbReference>
<dbReference type="PROSITE" id="PS51419">
    <property type="entry name" value="RAB"/>
    <property type="match status" value="1"/>
</dbReference>
<evidence type="ECO:0000256" key="1">
    <source>
        <dbReference type="ARBA" id="ARBA00022741"/>
    </source>
</evidence>
<gene>
    <name evidence="3" type="ORF">Dbus_chrXg1809</name>
</gene>
<dbReference type="SMART" id="SM00175">
    <property type="entry name" value="RAB"/>
    <property type="match status" value="1"/>
</dbReference>
<evidence type="ECO:0000313" key="3">
    <source>
        <dbReference type="EMBL" id="ALC49953.1"/>
    </source>
</evidence>
<proteinExistence type="predicted"/>
<keyword evidence="1" id="KW-0547">Nucleotide-binding</keyword>
<dbReference type="GO" id="GO:0005525">
    <property type="term" value="F:GTP binding"/>
    <property type="evidence" value="ECO:0007669"/>
    <property type="project" value="UniProtKB-KW"/>
</dbReference>
<dbReference type="GO" id="GO:0003924">
    <property type="term" value="F:GTPase activity"/>
    <property type="evidence" value="ECO:0007669"/>
    <property type="project" value="InterPro"/>
</dbReference>
<dbReference type="OMA" id="LDCAHES"/>
<dbReference type="InterPro" id="IPR050227">
    <property type="entry name" value="Rab"/>
</dbReference>